<sequence length="491" mass="55493">MEDDLGTRLDWVAVDHFNTGHPHTHIIVRGKDDRSKDLIIARDYIMHGMRERACELLELDLGPRSDRAIEDRLRREVGQDRLTSIDRSLIRDADADGIVAAKGKNAFDQSIRIGRLQKLEKLRLAEPRGAGHWRLDPQLSETLKCVGERDDIIRTLQRAYSDARAAPPLVDQLIYSPGNDARPLIGRVVERGLSDELHDRQYCIVEATDGRSHYVDLGKTNENQLARGAIVRIEPVRTSARDVDRTVAAIAAVNDGRYSVDLHLKHDPAATQAFAETHVRRLEAIRRVTGGVSREADGTWIVAPDHVDRAADFEAARAKDRPVRVEILSVQPLEQLADANAATWIDRELVEQKHDPVRDARFGRDLRLAMERRQQWLIAEGLAEKSNGEIHHRSDMIDRLRRRELVRLADQLSRELGKPFVEARPGARIEGDLTGPVDMISGRMALVETSREFALVPWRPMLARQIGRRVSGVVREGGISWRLGRSREPTI</sequence>
<organism evidence="1">
    <name type="scientific">Sphingobium sp. YW16</name>
    <dbReference type="NCBI Taxonomy" id="1165377"/>
    <lineage>
        <taxon>Bacteria</taxon>
        <taxon>Pseudomonadati</taxon>
        <taxon>Pseudomonadota</taxon>
        <taxon>Alphaproteobacteria</taxon>
        <taxon>Sphingomonadales</taxon>
        <taxon>Sphingomonadaceae</taxon>
        <taxon>Sphingobium</taxon>
    </lineage>
</organism>
<proteinExistence type="predicted"/>
<dbReference type="AlphaFoldDB" id="A0A1U9YB11"/>
<accession>A0A1U9YB11</accession>
<dbReference type="Pfam" id="PF11843">
    <property type="entry name" value="DUF3363"/>
    <property type="match status" value="1"/>
</dbReference>
<protein>
    <submittedName>
        <fullName evidence="1">Conjugal transfer protein TraI</fullName>
    </submittedName>
</protein>
<reference evidence="1" key="1">
    <citation type="submission" date="2016-12" db="EMBL/GenBank/DDBJ databases">
        <title>Isolation of a monocrotophos-degrading strain Sphingobium sp. YW16 and cloning of its TnopdA.</title>
        <authorList>
            <person name="Sun L."/>
            <person name="Liu H."/>
            <person name="Zhang J."/>
            <person name="Chen Q."/>
        </authorList>
    </citation>
    <scope>NUCLEOTIDE SEQUENCE</scope>
    <source>
        <strain evidence="1">YW16</strain>
    </source>
</reference>
<evidence type="ECO:0000313" key="1">
    <source>
        <dbReference type="EMBL" id="AQZ39401.1"/>
    </source>
</evidence>
<dbReference type="EMBL" id="KY368170">
    <property type="protein sequence ID" value="AQZ39401.1"/>
    <property type="molecule type" value="Genomic_DNA"/>
</dbReference>
<name>A0A1U9YB11_9SPHN</name>
<dbReference type="InterPro" id="IPR021795">
    <property type="entry name" value="DUF3363"/>
</dbReference>